<feature type="region of interest" description="Disordered" evidence="2">
    <location>
        <begin position="1"/>
        <end position="25"/>
    </location>
</feature>
<dbReference type="Proteomes" id="UP001488838">
    <property type="component" value="Unassembled WGS sequence"/>
</dbReference>
<evidence type="ECO:0000313" key="6">
    <source>
        <dbReference type="Proteomes" id="UP001488838"/>
    </source>
</evidence>
<sequence>GSSRSRGAERGAREPRDRPQSSGKDAFAAYKARAQAGEKHCQTVAMDQSTLDSEDAAETGHASGTVCPADAALPAVAALPSDAALPADTVRPENAEHPTDAVSLRVQDPELAWPLAPRSFSRCLLLYCLGALLLLPGIVCGLIVLFTRILTPPALTIPNSTTQVTLQKTSNLTVTPVPLIGYPITTGQGSSVFANLQTKNEALLNDNRTLRWHSQPGAGSSYLSQGLTYNDDKNELVVDHAGLYYVSLQLKLNPVSKNMDHKVRGQVSLVLQLNPRVNDLDSWTLTVDLFPCSMEANLVEGSRSDLIHLKAGHRLSVELRAYLHGVQGAYNDWQLSQTDTTTSFVLFLVKPGTS</sequence>
<dbReference type="SUPFAM" id="SSF49842">
    <property type="entry name" value="TNF-like"/>
    <property type="match status" value="1"/>
</dbReference>
<dbReference type="GO" id="GO:0006955">
    <property type="term" value="P:immune response"/>
    <property type="evidence" value="ECO:0007669"/>
    <property type="project" value="InterPro"/>
</dbReference>
<comment type="similarity">
    <text evidence="1">Belongs to the tumor necrosis factor family.</text>
</comment>
<evidence type="ECO:0000256" key="1">
    <source>
        <dbReference type="ARBA" id="ARBA00008670"/>
    </source>
</evidence>
<dbReference type="PROSITE" id="PS50049">
    <property type="entry name" value="THD_2"/>
    <property type="match status" value="1"/>
</dbReference>
<dbReference type="PANTHER" id="PTHR15153:SF0">
    <property type="entry name" value="TUMOR NECROSIS FACTOR LIGAND SUPERFAMILY MEMBER 9"/>
    <property type="match status" value="1"/>
</dbReference>
<dbReference type="GO" id="GO:0042104">
    <property type="term" value="P:positive regulation of activated T cell proliferation"/>
    <property type="evidence" value="ECO:0007669"/>
    <property type="project" value="TreeGrafter"/>
</dbReference>
<dbReference type="GO" id="GO:0005164">
    <property type="term" value="F:tumor necrosis factor receptor binding"/>
    <property type="evidence" value="ECO:0007669"/>
    <property type="project" value="InterPro"/>
</dbReference>
<dbReference type="PANTHER" id="PTHR15153">
    <property type="entry name" value="TUMOR NECROSIS FACTOR LIGAND SUPERFAMILY MEMBER 9"/>
    <property type="match status" value="1"/>
</dbReference>
<evidence type="ECO:0000313" key="5">
    <source>
        <dbReference type="EMBL" id="KAK7798943.1"/>
    </source>
</evidence>
<feature type="domain" description="THD" evidence="4">
    <location>
        <begin position="192"/>
        <end position="349"/>
    </location>
</feature>
<accession>A0AAW0H8M8</accession>
<dbReference type="AlphaFoldDB" id="A0AAW0H8M8"/>
<dbReference type="Gene3D" id="2.60.120.40">
    <property type="match status" value="1"/>
</dbReference>
<evidence type="ECO:0000256" key="2">
    <source>
        <dbReference type="SAM" id="MobiDB-lite"/>
    </source>
</evidence>
<keyword evidence="6" id="KW-1185">Reference proteome</keyword>
<dbReference type="InterPro" id="IPR042373">
    <property type="entry name" value="TNFSF9"/>
</dbReference>
<reference evidence="5 6" key="1">
    <citation type="journal article" date="2023" name="bioRxiv">
        <title>Conserved and derived expression patterns and positive selection on dental genes reveal complex evolutionary context of ever-growing rodent molars.</title>
        <authorList>
            <person name="Calamari Z.T."/>
            <person name="Song A."/>
            <person name="Cohen E."/>
            <person name="Akter M."/>
            <person name="Roy R.D."/>
            <person name="Hallikas O."/>
            <person name="Christensen M.M."/>
            <person name="Li P."/>
            <person name="Marangoni P."/>
            <person name="Jernvall J."/>
            <person name="Klein O.D."/>
        </authorList>
    </citation>
    <scope>NUCLEOTIDE SEQUENCE [LARGE SCALE GENOMIC DNA]</scope>
    <source>
        <strain evidence="5">V071</strain>
    </source>
</reference>
<proteinExistence type="inferred from homology"/>
<protein>
    <recommendedName>
        <fullName evidence="4">THD domain-containing protein</fullName>
    </recommendedName>
</protein>
<comment type="caution">
    <text evidence="5">The sequence shown here is derived from an EMBL/GenBank/DDBJ whole genome shotgun (WGS) entry which is preliminary data.</text>
</comment>
<dbReference type="PROSITE" id="PS00251">
    <property type="entry name" value="THD_1"/>
    <property type="match status" value="1"/>
</dbReference>
<keyword evidence="3" id="KW-0472">Membrane</keyword>
<gene>
    <name evidence="5" type="ORF">U0070_014574</name>
</gene>
<dbReference type="SMART" id="SM00207">
    <property type="entry name" value="TNF"/>
    <property type="match status" value="1"/>
</dbReference>
<dbReference type="InterPro" id="IPR021184">
    <property type="entry name" value="TNF_CS"/>
</dbReference>
<dbReference type="InterPro" id="IPR006052">
    <property type="entry name" value="TNF_dom"/>
</dbReference>
<organism evidence="5 6">
    <name type="scientific">Myodes glareolus</name>
    <name type="common">Bank vole</name>
    <name type="synonym">Clethrionomys glareolus</name>
    <dbReference type="NCBI Taxonomy" id="447135"/>
    <lineage>
        <taxon>Eukaryota</taxon>
        <taxon>Metazoa</taxon>
        <taxon>Chordata</taxon>
        <taxon>Craniata</taxon>
        <taxon>Vertebrata</taxon>
        <taxon>Euteleostomi</taxon>
        <taxon>Mammalia</taxon>
        <taxon>Eutheria</taxon>
        <taxon>Euarchontoglires</taxon>
        <taxon>Glires</taxon>
        <taxon>Rodentia</taxon>
        <taxon>Myomorpha</taxon>
        <taxon>Muroidea</taxon>
        <taxon>Cricetidae</taxon>
        <taxon>Arvicolinae</taxon>
        <taxon>Myodes</taxon>
    </lineage>
</organism>
<keyword evidence="3" id="KW-1133">Transmembrane helix</keyword>
<keyword evidence="3" id="KW-0812">Transmembrane</keyword>
<evidence type="ECO:0000259" key="4">
    <source>
        <dbReference type="PROSITE" id="PS50049"/>
    </source>
</evidence>
<evidence type="ECO:0000256" key="3">
    <source>
        <dbReference type="SAM" id="Phobius"/>
    </source>
</evidence>
<dbReference type="InterPro" id="IPR008983">
    <property type="entry name" value="Tumour_necrosis_fac-like_dom"/>
</dbReference>
<feature type="transmembrane region" description="Helical" evidence="3">
    <location>
        <begin position="124"/>
        <end position="146"/>
    </location>
</feature>
<dbReference type="Pfam" id="PF00229">
    <property type="entry name" value="TNF"/>
    <property type="match status" value="1"/>
</dbReference>
<feature type="non-terminal residue" evidence="5">
    <location>
        <position position="1"/>
    </location>
</feature>
<dbReference type="GO" id="GO:0005886">
    <property type="term" value="C:plasma membrane"/>
    <property type="evidence" value="ECO:0007669"/>
    <property type="project" value="TreeGrafter"/>
</dbReference>
<name>A0AAW0H8M8_MYOGA</name>
<dbReference type="EMBL" id="JBBHLL010000646">
    <property type="protein sequence ID" value="KAK7798943.1"/>
    <property type="molecule type" value="Genomic_DNA"/>
</dbReference>
<feature type="compositionally biased region" description="Basic and acidic residues" evidence="2">
    <location>
        <begin position="1"/>
        <end position="19"/>
    </location>
</feature>
<dbReference type="GO" id="GO:0045585">
    <property type="term" value="P:positive regulation of cytotoxic T cell differentiation"/>
    <property type="evidence" value="ECO:0007669"/>
    <property type="project" value="TreeGrafter"/>
</dbReference>